<dbReference type="EMBL" id="JADIIL010000017">
    <property type="protein sequence ID" value="MBF4474773.1"/>
    <property type="molecule type" value="Genomic_DNA"/>
</dbReference>
<feature type="transmembrane region" description="Helical" evidence="1">
    <location>
        <begin position="6"/>
        <end position="30"/>
    </location>
</feature>
<name>A0A089ZE60_METFO</name>
<organism evidence="2 4">
    <name type="scientific">Methanobacterium formicicum</name>
    <dbReference type="NCBI Taxonomy" id="2162"/>
    <lineage>
        <taxon>Archaea</taxon>
        <taxon>Methanobacteriati</taxon>
        <taxon>Methanobacteriota</taxon>
        <taxon>Methanomada group</taxon>
        <taxon>Methanobacteria</taxon>
        <taxon>Methanobacteriales</taxon>
        <taxon>Methanobacteriaceae</taxon>
        <taxon>Methanobacterium</taxon>
    </lineage>
</organism>
<evidence type="ECO:0000313" key="4">
    <source>
        <dbReference type="Proteomes" id="UP000029661"/>
    </source>
</evidence>
<reference evidence="2 4" key="1">
    <citation type="submission" date="2013-12" db="EMBL/GenBank/DDBJ databases">
        <title>The complete genome sequence of Methanobacterium sp. BRM9.</title>
        <authorList>
            <consortium name="Pastoral Greenhouse Gas Research Consortium"/>
            <person name="Kelly W.J."/>
            <person name="Leahy S.C."/>
            <person name="Perry R."/>
            <person name="Li D."/>
            <person name="Altermann E."/>
            <person name="Lambie S.C."/>
            <person name="Attwood G.T."/>
        </authorList>
    </citation>
    <scope>NUCLEOTIDE SEQUENCE [LARGE SCALE GENOMIC DNA]</scope>
    <source>
        <strain evidence="2 4">BRM9</strain>
    </source>
</reference>
<protein>
    <submittedName>
        <fullName evidence="2">Uncharacterized protein</fullName>
    </submittedName>
</protein>
<proteinExistence type="predicted"/>
<keyword evidence="1" id="KW-0812">Transmembrane</keyword>
<dbReference type="Proteomes" id="UP000029661">
    <property type="component" value="Chromosome"/>
</dbReference>
<accession>A0A089ZE60</accession>
<evidence type="ECO:0000256" key="1">
    <source>
        <dbReference type="SAM" id="Phobius"/>
    </source>
</evidence>
<dbReference type="Proteomes" id="UP000606900">
    <property type="component" value="Unassembled WGS sequence"/>
</dbReference>
<gene>
    <name evidence="2" type="ORF">BRM9_2281</name>
    <name evidence="3" type="ORF">ISP06_04790</name>
</gene>
<evidence type="ECO:0000313" key="2">
    <source>
        <dbReference type="EMBL" id="AIS33081.1"/>
    </source>
</evidence>
<keyword evidence="1" id="KW-0472">Membrane</keyword>
<dbReference type="OrthoDB" id="82543at2157"/>
<evidence type="ECO:0000313" key="3">
    <source>
        <dbReference type="EMBL" id="MBF4474773.1"/>
    </source>
</evidence>
<dbReference type="KEGG" id="mfc:BRM9_2281"/>
<reference evidence="3" key="2">
    <citation type="submission" date="2020-10" db="EMBL/GenBank/DDBJ databases">
        <title>Dehalococcoides mccartyi of a TCE/Cr reducing biochatode.</title>
        <authorList>
            <person name="Matturro B."/>
        </authorList>
    </citation>
    <scope>NUCLEOTIDE SEQUENCE</scope>
    <source>
        <strain evidence="3">Bin2</strain>
    </source>
</reference>
<sequence length="329" mass="36914">MDNKGYVMSIFSFLLILPVFILLIVMVDVVGQENEIQQSTLNSHEILVVSQDVEVNSLIIGREVLRDESLKVINSGHPLSNSRKEIKDEFQQRMDLFCSRYPANGMEVKCEILRVDNSYDPFSVEFKSKITVEKGALKHKLNMSHNISLTNGSYPIYDPLPSVKCKTHGNMTIGGDRIVYGSSLAKYLESRGVKNFKAYENATSPLSIKKCPYDPYILHGNSKDLVNLKNCIENGFYHESSDGSCFLCRLEGKGVCSHYGMETFIIPAPSLSLSNNSSKAPSSSDHVIFNDTGDGTYSGQEILYFFDGKEYFKLYLDNSHRSKYGLPVC</sequence>
<dbReference type="AlphaFoldDB" id="A0A089ZE60"/>
<keyword evidence="1" id="KW-1133">Transmembrane helix</keyword>
<dbReference type="EMBL" id="CP006933">
    <property type="protein sequence ID" value="AIS33081.1"/>
    <property type="molecule type" value="Genomic_DNA"/>
</dbReference>